<name>A0A8K0GYH8_9ROSA</name>
<accession>A0A8K0GYH8</accession>
<comment type="caution">
    <text evidence="2">The sequence shown here is derived from an EMBL/GenBank/DDBJ whole genome shotgun (WGS) entry which is preliminary data.</text>
</comment>
<reference evidence="2" key="1">
    <citation type="submission" date="2020-03" db="EMBL/GenBank/DDBJ databases">
        <title>A high-quality chromosome-level genome assembly of a woody plant with both climbing and erect habits, Rhamnella rubrinervis.</title>
        <authorList>
            <person name="Lu Z."/>
            <person name="Yang Y."/>
            <person name="Zhu X."/>
            <person name="Sun Y."/>
        </authorList>
    </citation>
    <scope>NUCLEOTIDE SEQUENCE</scope>
    <source>
        <strain evidence="2">BYM</strain>
        <tissue evidence="2">Leaf</tissue>
    </source>
</reference>
<dbReference type="EMBL" id="VOIH02000007">
    <property type="protein sequence ID" value="KAF3442360.1"/>
    <property type="molecule type" value="Genomic_DNA"/>
</dbReference>
<keyword evidence="3" id="KW-1185">Reference proteome</keyword>
<gene>
    <name evidence="2" type="ORF">FNV43_RR16276</name>
</gene>
<protein>
    <submittedName>
        <fullName evidence="2">Uncharacterized protein</fullName>
    </submittedName>
</protein>
<dbReference type="Proteomes" id="UP000796880">
    <property type="component" value="Unassembled WGS sequence"/>
</dbReference>
<proteinExistence type="predicted"/>
<evidence type="ECO:0000313" key="2">
    <source>
        <dbReference type="EMBL" id="KAF3442360.1"/>
    </source>
</evidence>
<evidence type="ECO:0000256" key="1">
    <source>
        <dbReference type="SAM" id="MobiDB-lite"/>
    </source>
</evidence>
<evidence type="ECO:0000313" key="3">
    <source>
        <dbReference type="Proteomes" id="UP000796880"/>
    </source>
</evidence>
<feature type="region of interest" description="Disordered" evidence="1">
    <location>
        <begin position="111"/>
        <end position="134"/>
    </location>
</feature>
<organism evidence="2 3">
    <name type="scientific">Rhamnella rubrinervis</name>
    <dbReference type="NCBI Taxonomy" id="2594499"/>
    <lineage>
        <taxon>Eukaryota</taxon>
        <taxon>Viridiplantae</taxon>
        <taxon>Streptophyta</taxon>
        <taxon>Embryophyta</taxon>
        <taxon>Tracheophyta</taxon>
        <taxon>Spermatophyta</taxon>
        <taxon>Magnoliopsida</taxon>
        <taxon>eudicotyledons</taxon>
        <taxon>Gunneridae</taxon>
        <taxon>Pentapetalae</taxon>
        <taxon>rosids</taxon>
        <taxon>fabids</taxon>
        <taxon>Rosales</taxon>
        <taxon>Rhamnaceae</taxon>
        <taxon>rhamnoid group</taxon>
        <taxon>Rhamneae</taxon>
        <taxon>Rhamnella</taxon>
    </lineage>
</organism>
<dbReference type="AlphaFoldDB" id="A0A8K0GYH8"/>
<sequence length="193" mass="21673">MCPEVETLNFTIAKGLPEVIDIQSGDGKFRFELSDLEREVAEWELVVANQASLCSPTSLNRKPKRQALLFLEDLTRRYYGLRVVEFMIEGKRNGPGWDGFGDSCGEPVGRRTGGYTDLDKCPNPDEETGEEDSSQLADVAIQLQNRRLAFNFQSRGLGRPVVRELVSLVRQANARISLKPNVVSDKIDSVRRK</sequence>
<feature type="compositionally biased region" description="Acidic residues" evidence="1">
    <location>
        <begin position="124"/>
        <end position="133"/>
    </location>
</feature>